<dbReference type="InterPro" id="IPR036291">
    <property type="entry name" value="NAD(P)-bd_dom_sf"/>
</dbReference>
<dbReference type="SUPFAM" id="SSF51735">
    <property type="entry name" value="NAD(P)-binding Rossmann-fold domains"/>
    <property type="match status" value="1"/>
</dbReference>
<comment type="similarity">
    <text evidence="1 4">Belongs to the short-chain dehydrogenases/reductases (SDR) family.</text>
</comment>
<dbReference type="CDD" id="cd05334">
    <property type="entry name" value="DHPR_SDR_c_like"/>
    <property type="match status" value="1"/>
</dbReference>
<dbReference type="PRINTS" id="PR00081">
    <property type="entry name" value="GDHRDH"/>
</dbReference>
<gene>
    <name evidence="6" type="ordered locus">BB2787</name>
</gene>
<dbReference type="GeneID" id="93204495"/>
<dbReference type="Gene3D" id="3.40.50.720">
    <property type="entry name" value="NAD(P)-binding Rossmann-like Domain"/>
    <property type="match status" value="1"/>
</dbReference>
<evidence type="ECO:0000256" key="4">
    <source>
        <dbReference type="RuleBase" id="RU000363"/>
    </source>
</evidence>
<dbReference type="Proteomes" id="UP000001027">
    <property type="component" value="Chromosome"/>
</dbReference>
<evidence type="ECO:0000259" key="5">
    <source>
        <dbReference type="SMART" id="SM00822"/>
    </source>
</evidence>
<name>A0A0H3LN30_BORBR</name>
<dbReference type="PRINTS" id="PR00080">
    <property type="entry name" value="SDRFAMILY"/>
</dbReference>
<evidence type="ECO:0000256" key="1">
    <source>
        <dbReference type="ARBA" id="ARBA00006484"/>
    </source>
</evidence>
<dbReference type="HOGENOM" id="CLU_010194_1_0_4"/>
<dbReference type="RefSeq" id="WP_003811458.1">
    <property type="nucleotide sequence ID" value="NC_002927.3"/>
</dbReference>
<proteinExistence type="inferred from homology"/>
<dbReference type="InterPro" id="IPR057326">
    <property type="entry name" value="KR_dom"/>
</dbReference>
<organism evidence="6 7">
    <name type="scientific">Bordetella bronchiseptica (strain ATCC BAA-588 / NCTC 13252 / RB50)</name>
    <name type="common">Alcaligenes bronchisepticus</name>
    <dbReference type="NCBI Taxonomy" id="257310"/>
    <lineage>
        <taxon>Bacteria</taxon>
        <taxon>Pseudomonadati</taxon>
        <taxon>Pseudomonadota</taxon>
        <taxon>Betaproteobacteria</taxon>
        <taxon>Burkholderiales</taxon>
        <taxon>Alcaligenaceae</taxon>
        <taxon>Bordetella</taxon>
    </lineage>
</organism>
<dbReference type="PANTHER" id="PTHR24321">
    <property type="entry name" value="DEHYDROGENASES, SHORT CHAIN"/>
    <property type="match status" value="1"/>
</dbReference>
<dbReference type="AlphaFoldDB" id="A0A0H3LN30"/>
<reference evidence="6 7" key="1">
    <citation type="journal article" date="2003" name="Nat. Genet.">
        <title>Comparative analysis of the genome sequences of Bordetella pertussis, Bordetella parapertussis and Bordetella bronchiseptica.</title>
        <authorList>
            <person name="Parkhill J."/>
            <person name="Sebaihia M."/>
            <person name="Preston A."/>
            <person name="Murphy L.D."/>
            <person name="Thomson N.R."/>
            <person name="Harris D.E."/>
            <person name="Holden M.T.G."/>
            <person name="Churcher C.M."/>
            <person name="Bentley S.D."/>
            <person name="Mungall K.L."/>
            <person name="Cerdeno-Tarraga A.-M."/>
            <person name="Temple L."/>
            <person name="James K.D."/>
            <person name="Harris B."/>
            <person name="Quail M.A."/>
            <person name="Achtman M."/>
            <person name="Atkin R."/>
            <person name="Baker S."/>
            <person name="Basham D."/>
            <person name="Bason N."/>
            <person name="Cherevach I."/>
            <person name="Chillingworth T."/>
            <person name="Collins M."/>
            <person name="Cronin A."/>
            <person name="Davis P."/>
            <person name="Doggett J."/>
            <person name="Feltwell T."/>
            <person name="Goble A."/>
            <person name="Hamlin N."/>
            <person name="Hauser H."/>
            <person name="Holroyd S."/>
            <person name="Jagels K."/>
            <person name="Leather S."/>
            <person name="Moule S."/>
            <person name="Norberczak H."/>
            <person name="O'Neil S."/>
            <person name="Ormond D."/>
            <person name="Price C."/>
            <person name="Rabbinowitsch E."/>
            <person name="Rutter S."/>
            <person name="Sanders M."/>
            <person name="Saunders D."/>
            <person name="Seeger K."/>
            <person name="Sharp S."/>
            <person name="Simmonds M."/>
            <person name="Skelton J."/>
            <person name="Squares R."/>
            <person name="Squares S."/>
            <person name="Stevens K."/>
            <person name="Unwin L."/>
            <person name="Whitehead S."/>
            <person name="Barrell B.G."/>
            <person name="Maskell D.J."/>
        </authorList>
    </citation>
    <scope>NUCLEOTIDE SEQUENCE [LARGE SCALE GENOMIC DNA]</scope>
    <source>
        <strain evidence="6 7">ATCC BAA-588 / NCTC 13252 / RB50</strain>
    </source>
</reference>
<feature type="domain" description="Ketoreductase" evidence="5">
    <location>
        <begin position="12"/>
        <end position="186"/>
    </location>
</feature>
<evidence type="ECO:0000313" key="7">
    <source>
        <dbReference type="Proteomes" id="UP000001027"/>
    </source>
</evidence>
<dbReference type="InterPro" id="IPR002347">
    <property type="entry name" value="SDR_fam"/>
</dbReference>
<evidence type="ECO:0000256" key="3">
    <source>
        <dbReference type="ARBA" id="ARBA00023027"/>
    </source>
</evidence>
<evidence type="ECO:0000313" key="6">
    <source>
        <dbReference type="EMBL" id="CAE33279.1"/>
    </source>
</evidence>
<dbReference type="GO" id="GO:0016491">
    <property type="term" value="F:oxidoreductase activity"/>
    <property type="evidence" value="ECO:0007669"/>
    <property type="project" value="UniProtKB-KW"/>
</dbReference>
<accession>A0A0H3LN30</accession>
<sequence length="237" mass="24215">MKTQATAGDGAAVVAIAGGMGALGRALAQRFKQRGDQVVVLDQATGAAGLPQAGADLALLDVDLNDVASTRHAFDTIARRFGRLDALVSVAGGFHHETLAEGKVEAWDRMYALNLRTAVVACQAALPLMLARGAGHVVCIGSDAIGRAHAGLGAYAASKAGVAELVRTLAAETRDQGIAANAVLPGTLDTPGNRRAMPDADFSRWVSLDAAAALILFLASPLAAQINGACIPIVNRC</sequence>
<dbReference type="PROSITE" id="PS00061">
    <property type="entry name" value="ADH_SHORT"/>
    <property type="match status" value="1"/>
</dbReference>
<dbReference type="EMBL" id="BX640445">
    <property type="protein sequence ID" value="CAE33279.1"/>
    <property type="molecule type" value="Genomic_DNA"/>
</dbReference>
<keyword evidence="3" id="KW-0520">NAD</keyword>
<dbReference type="eggNOG" id="COG1028">
    <property type="taxonomic scope" value="Bacteria"/>
</dbReference>
<dbReference type="Pfam" id="PF00106">
    <property type="entry name" value="adh_short"/>
    <property type="match status" value="1"/>
</dbReference>
<dbReference type="KEGG" id="bbr:BB2787"/>
<dbReference type="PANTHER" id="PTHR24321:SF8">
    <property type="entry name" value="ESTRADIOL 17-BETA-DEHYDROGENASE 8-RELATED"/>
    <property type="match status" value="1"/>
</dbReference>
<evidence type="ECO:0000256" key="2">
    <source>
        <dbReference type="ARBA" id="ARBA00023002"/>
    </source>
</evidence>
<protein>
    <submittedName>
        <fullName evidence="6">Probable short-chain dehydrogenase</fullName>
    </submittedName>
</protein>
<dbReference type="InterPro" id="IPR020904">
    <property type="entry name" value="Sc_DH/Rdtase_CS"/>
</dbReference>
<dbReference type="SMART" id="SM00822">
    <property type="entry name" value="PKS_KR"/>
    <property type="match status" value="1"/>
</dbReference>
<keyword evidence="2" id="KW-0560">Oxidoreductase</keyword>